<dbReference type="Gene3D" id="3.50.30.30">
    <property type="match status" value="1"/>
</dbReference>
<evidence type="ECO:0000256" key="9">
    <source>
        <dbReference type="SAM" id="MobiDB-lite"/>
    </source>
</evidence>
<feature type="compositionally biased region" description="Polar residues" evidence="9">
    <location>
        <begin position="695"/>
        <end position="713"/>
    </location>
</feature>
<feature type="domain" description="RING-type" evidence="11">
    <location>
        <begin position="643"/>
        <end position="686"/>
    </location>
</feature>
<keyword evidence="6 10" id="KW-1133">Transmembrane helix</keyword>
<protein>
    <recommendedName>
        <fullName evidence="11">RING-type domain-containing protein</fullName>
    </recommendedName>
</protein>
<feature type="region of interest" description="Disordered" evidence="9">
    <location>
        <begin position="262"/>
        <end position="291"/>
    </location>
</feature>
<accession>A0A6A5YV39</accession>
<evidence type="ECO:0000256" key="6">
    <source>
        <dbReference type="ARBA" id="ARBA00022989"/>
    </source>
</evidence>
<dbReference type="SMART" id="SM00184">
    <property type="entry name" value="RING"/>
    <property type="match status" value="1"/>
</dbReference>
<feature type="compositionally biased region" description="Basic and acidic residues" evidence="9">
    <location>
        <begin position="435"/>
        <end position="457"/>
    </location>
</feature>
<organism evidence="12 13">
    <name type="scientific">Lophiotrema nucula</name>
    <dbReference type="NCBI Taxonomy" id="690887"/>
    <lineage>
        <taxon>Eukaryota</taxon>
        <taxon>Fungi</taxon>
        <taxon>Dikarya</taxon>
        <taxon>Ascomycota</taxon>
        <taxon>Pezizomycotina</taxon>
        <taxon>Dothideomycetes</taxon>
        <taxon>Pleosporomycetidae</taxon>
        <taxon>Pleosporales</taxon>
        <taxon>Lophiotremataceae</taxon>
        <taxon>Lophiotrema</taxon>
    </lineage>
</organism>
<dbReference type="InterPro" id="IPR013083">
    <property type="entry name" value="Znf_RING/FYVE/PHD"/>
</dbReference>
<keyword evidence="4 8" id="KW-0863">Zinc-finger</keyword>
<feature type="region of interest" description="Disordered" evidence="9">
    <location>
        <begin position="562"/>
        <end position="628"/>
    </location>
</feature>
<feature type="compositionally biased region" description="Polar residues" evidence="9">
    <location>
        <begin position="725"/>
        <end position="735"/>
    </location>
</feature>
<dbReference type="InterPro" id="IPR003137">
    <property type="entry name" value="PA_domain"/>
</dbReference>
<dbReference type="CDD" id="cd16454">
    <property type="entry name" value="RING-H2_PA-TM-RING"/>
    <property type="match status" value="1"/>
</dbReference>
<evidence type="ECO:0000256" key="8">
    <source>
        <dbReference type="PROSITE-ProRule" id="PRU00175"/>
    </source>
</evidence>
<dbReference type="PANTHER" id="PTHR22765:SF406">
    <property type="entry name" value="PA AND RING FINGER DOMAIN PROTEIN (AFU_ORTHOLOGUE AFUA_2G02470)"/>
    <property type="match status" value="1"/>
</dbReference>
<keyword evidence="7 10" id="KW-0472">Membrane</keyword>
<feature type="region of interest" description="Disordered" evidence="9">
    <location>
        <begin position="695"/>
        <end position="776"/>
    </location>
</feature>
<dbReference type="PANTHER" id="PTHR22765">
    <property type="entry name" value="RING FINGER AND PROTEASE ASSOCIATED DOMAIN-CONTAINING"/>
    <property type="match status" value="1"/>
</dbReference>
<feature type="compositionally biased region" description="Polar residues" evidence="9">
    <location>
        <begin position="276"/>
        <end position="291"/>
    </location>
</feature>
<dbReference type="GO" id="GO:0006511">
    <property type="term" value="P:ubiquitin-dependent protein catabolic process"/>
    <property type="evidence" value="ECO:0007669"/>
    <property type="project" value="TreeGrafter"/>
</dbReference>
<gene>
    <name evidence="12" type="ORF">BDV96DRAFT_667413</name>
</gene>
<evidence type="ECO:0000256" key="10">
    <source>
        <dbReference type="SAM" id="Phobius"/>
    </source>
</evidence>
<feature type="compositionally biased region" description="Low complexity" evidence="9">
    <location>
        <begin position="566"/>
        <end position="582"/>
    </location>
</feature>
<keyword evidence="2 10" id="KW-0812">Transmembrane</keyword>
<keyword evidence="5" id="KW-0862">Zinc</keyword>
<dbReference type="SMART" id="SM00744">
    <property type="entry name" value="RINGv"/>
    <property type="match status" value="1"/>
</dbReference>
<dbReference type="OrthoDB" id="5357315at2759"/>
<dbReference type="AlphaFoldDB" id="A0A6A5YV39"/>
<dbReference type="InterPro" id="IPR046450">
    <property type="entry name" value="PA_dom_sf"/>
</dbReference>
<name>A0A6A5YV39_9PLEO</name>
<sequence length="814" mass="88148">MRPLRLLLSLCTSLIAVTLLLYIVFGSSDKQNVLSPQQPAKKNRVKALFSFTSPASLFPPSAIISLTDDNSTFFLARPAAFGPLLPSKGLSGPLWVGSGFGDDTLGRGELGCSDVPGWSDGTANVGARNNLRTAPETSGLKKSQTPDSKVAGHADIQSIQENAEIAGKVVLLKRGGCGFLEKVKWAQRRGATSLIVGDDVRGGALIRMYAHGDTSNVTIPALFTSHTTAHLLSSLLPTGGLLQDLSPEDAAKLGLIKAGKGGRNTKATKATKAQTSQPTSTRKPAAYTNSAKAGKGVLDDTVYNSESEAPEDAGWVRSFLAALGIGRASRDAAKEKSRRPPSSGNIDWVLVDEWDDDHSGQKPMRSASATRHSSIKPAKTKAPNDFIIGEQDWRDSGLFASPTSSVKIPKESSSVMSGSQSKTKGGSVLPGSGEYAKDSETTSPTVKDEDAQVEHKGWFGNWFGEDDPREYDDEEEPSSEEKPADSDTPTGPEPHQGLWVTLTPTNVSSSPFFDTLLVLVVSPLVTLTVVYALLLLRSRIRRRRWRAPKSVVERLPVRTYQTISDTNSSPTATPNASSPTTPLLQHTLSRPSSSAGRPRSRTTSEVPATSSSFQPSARTPEEEKREAGLAEWRRRYGGRQKECVVCLEEYVDGVSRVMSLPCGHEFHEECITPWLVTRRRTCPICKGDVVRSLSQSYRSRHMQSPSPTRSSQPLMDDIDDFQAQAAETRNDSPSASRPVPIIAGSHSDADVEANWDDEEGRGREIPQARTSDLSSSFRELSSTVTTTIWRGVDAIRGATGLQRRPSREEIDRDR</sequence>
<dbReference type="InterPro" id="IPR011016">
    <property type="entry name" value="Znf_RING-CH"/>
</dbReference>
<dbReference type="GO" id="GO:0008270">
    <property type="term" value="F:zinc ion binding"/>
    <property type="evidence" value="ECO:0007669"/>
    <property type="project" value="UniProtKB-KW"/>
</dbReference>
<feature type="transmembrane region" description="Helical" evidence="10">
    <location>
        <begin position="516"/>
        <end position="536"/>
    </location>
</feature>
<proteinExistence type="predicted"/>
<dbReference type="GO" id="GO:0005737">
    <property type="term" value="C:cytoplasm"/>
    <property type="evidence" value="ECO:0007669"/>
    <property type="project" value="TreeGrafter"/>
</dbReference>
<reference evidence="12" key="1">
    <citation type="journal article" date="2020" name="Stud. Mycol.">
        <title>101 Dothideomycetes genomes: a test case for predicting lifestyles and emergence of pathogens.</title>
        <authorList>
            <person name="Haridas S."/>
            <person name="Albert R."/>
            <person name="Binder M."/>
            <person name="Bloem J."/>
            <person name="Labutti K."/>
            <person name="Salamov A."/>
            <person name="Andreopoulos B."/>
            <person name="Baker S."/>
            <person name="Barry K."/>
            <person name="Bills G."/>
            <person name="Bluhm B."/>
            <person name="Cannon C."/>
            <person name="Castanera R."/>
            <person name="Culley D."/>
            <person name="Daum C."/>
            <person name="Ezra D."/>
            <person name="Gonzalez J."/>
            <person name="Henrissat B."/>
            <person name="Kuo A."/>
            <person name="Liang C."/>
            <person name="Lipzen A."/>
            <person name="Lutzoni F."/>
            <person name="Magnuson J."/>
            <person name="Mondo S."/>
            <person name="Nolan M."/>
            <person name="Ohm R."/>
            <person name="Pangilinan J."/>
            <person name="Park H.-J."/>
            <person name="Ramirez L."/>
            <person name="Alfaro M."/>
            <person name="Sun H."/>
            <person name="Tritt A."/>
            <person name="Yoshinaga Y."/>
            <person name="Zwiers L.-H."/>
            <person name="Turgeon B."/>
            <person name="Goodwin S."/>
            <person name="Spatafora J."/>
            <person name="Crous P."/>
            <person name="Grigoriev I."/>
        </authorList>
    </citation>
    <scope>NUCLEOTIDE SEQUENCE</scope>
    <source>
        <strain evidence="12">CBS 627.86</strain>
    </source>
</reference>
<dbReference type="GO" id="GO:0016020">
    <property type="term" value="C:membrane"/>
    <property type="evidence" value="ECO:0007669"/>
    <property type="project" value="UniProtKB-SubCell"/>
</dbReference>
<dbReference type="CDD" id="cd04813">
    <property type="entry name" value="PA_1"/>
    <property type="match status" value="1"/>
</dbReference>
<dbReference type="InterPro" id="IPR001841">
    <property type="entry name" value="Znf_RING"/>
</dbReference>
<feature type="compositionally biased region" description="Acidic residues" evidence="9">
    <location>
        <begin position="464"/>
        <end position="478"/>
    </location>
</feature>
<feature type="region of interest" description="Disordered" evidence="9">
    <location>
        <begin position="357"/>
        <end position="383"/>
    </location>
</feature>
<dbReference type="EMBL" id="ML977338">
    <property type="protein sequence ID" value="KAF2110407.1"/>
    <property type="molecule type" value="Genomic_DNA"/>
</dbReference>
<dbReference type="Proteomes" id="UP000799770">
    <property type="component" value="Unassembled WGS sequence"/>
</dbReference>
<feature type="compositionally biased region" description="Basic and acidic residues" evidence="9">
    <location>
        <begin position="619"/>
        <end position="628"/>
    </location>
</feature>
<feature type="compositionally biased region" description="Acidic residues" evidence="9">
    <location>
        <begin position="750"/>
        <end position="759"/>
    </location>
</feature>
<dbReference type="PROSITE" id="PS50089">
    <property type="entry name" value="ZF_RING_2"/>
    <property type="match status" value="1"/>
</dbReference>
<keyword evidence="13" id="KW-1185">Reference proteome</keyword>
<dbReference type="InterPro" id="IPR051826">
    <property type="entry name" value="E3_ubiquitin-ligase_domain"/>
</dbReference>
<evidence type="ECO:0000259" key="11">
    <source>
        <dbReference type="PROSITE" id="PS50089"/>
    </source>
</evidence>
<dbReference type="Pfam" id="PF02225">
    <property type="entry name" value="PA"/>
    <property type="match status" value="1"/>
</dbReference>
<dbReference type="GO" id="GO:0061630">
    <property type="term" value="F:ubiquitin protein ligase activity"/>
    <property type="evidence" value="ECO:0007669"/>
    <property type="project" value="TreeGrafter"/>
</dbReference>
<evidence type="ECO:0000313" key="12">
    <source>
        <dbReference type="EMBL" id="KAF2110407.1"/>
    </source>
</evidence>
<dbReference type="SUPFAM" id="SSF57850">
    <property type="entry name" value="RING/U-box"/>
    <property type="match status" value="1"/>
</dbReference>
<feature type="compositionally biased region" description="Polar residues" evidence="9">
    <location>
        <begin position="605"/>
        <end position="617"/>
    </location>
</feature>
<feature type="compositionally biased region" description="Low complexity" evidence="9">
    <location>
        <begin position="589"/>
        <end position="604"/>
    </location>
</feature>
<evidence type="ECO:0000256" key="7">
    <source>
        <dbReference type="ARBA" id="ARBA00023136"/>
    </source>
</evidence>
<evidence type="ECO:0000256" key="2">
    <source>
        <dbReference type="ARBA" id="ARBA00022692"/>
    </source>
</evidence>
<evidence type="ECO:0000313" key="13">
    <source>
        <dbReference type="Proteomes" id="UP000799770"/>
    </source>
</evidence>
<dbReference type="SUPFAM" id="SSF52025">
    <property type="entry name" value="PA domain"/>
    <property type="match status" value="1"/>
</dbReference>
<feature type="compositionally biased region" description="Low complexity" evidence="9">
    <location>
        <begin position="262"/>
        <end position="275"/>
    </location>
</feature>
<dbReference type="Gene3D" id="3.30.40.10">
    <property type="entry name" value="Zinc/RING finger domain, C3HC4 (zinc finger)"/>
    <property type="match status" value="1"/>
</dbReference>
<evidence type="ECO:0000256" key="3">
    <source>
        <dbReference type="ARBA" id="ARBA00022723"/>
    </source>
</evidence>
<feature type="region of interest" description="Disordered" evidence="9">
    <location>
        <begin position="403"/>
        <end position="499"/>
    </location>
</feature>
<evidence type="ECO:0000256" key="4">
    <source>
        <dbReference type="ARBA" id="ARBA00022771"/>
    </source>
</evidence>
<evidence type="ECO:0000256" key="5">
    <source>
        <dbReference type="ARBA" id="ARBA00022833"/>
    </source>
</evidence>
<evidence type="ECO:0000256" key="1">
    <source>
        <dbReference type="ARBA" id="ARBA00004370"/>
    </source>
</evidence>
<comment type="subcellular location">
    <subcellularLocation>
        <location evidence="1">Membrane</location>
    </subcellularLocation>
</comment>
<dbReference type="Pfam" id="PF13639">
    <property type="entry name" value="zf-RING_2"/>
    <property type="match status" value="1"/>
</dbReference>
<feature type="compositionally biased region" description="Polar residues" evidence="9">
    <location>
        <begin position="403"/>
        <end position="424"/>
    </location>
</feature>
<keyword evidence="3" id="KW-0479">Metal-binding</keyword>
<dbReference type="FunFam" id="3.30.40.10:FF:000364">
    <property type="entry name" value="Protease-associated PA domain protein"/>
    <property type="match status" value="1"/>
</dbReference>